<evidence type="ECO:0000313" key="4">
    <source>
        <dbReference type="Proteomes" id="UP000470213"/>
    </source>
</evidence>
<feature type="chain" id="PRO_5030643213" description="Spondin domain-containing protein" evidence="2">
    <location>
        <begin position="25"/>
        <end position="239"/>
    </location>
</feature>
<dbReference type="PROSITE" id="PS51257">
    <property type="entry name" value="PROKAR_LIPOPROTEIN"/>
    <property type="match status" value="1"/>
</dbReference>
<protein>
    <recommendedName>
        <fullName evidence="5">Spondin domain-containing protein</fullName>
    </recommendedName>
</protein>
<dbReference type="Gene3D" id="2.60.40.2130">
    <property type="entry name" value="F-spondin domain"/>
    <property type="match status" value="1"/>
</dbReference>
<keyword evidence="4" id="KW-1185">Reference proteome</keyword>
<proteinExistence type="predicted"/>
<evidence type="ECO:0000256" key="1">
    <source>
        <dbReference type="SAM" id="MobiDB-lite"/>
    </source>
</evidence>
<organism evidence="3 4">
    <name type="scientific">Alteromonas profundi</name>
    <dbReference type="NCBI Taxonomy" id="2696062"/>
    <lineage>
        <taxon>Bacteria</taxon>
        <taxon>Pseudomonadati</taxon>
        <taxon>Pseudomonadota</taxon>
        <taxon>Gammaproteobacteria</taxon>
        <taxon>Alteromonadales</taxon>
        <taxon>Alteromonadaceae</taxon>
        <taxon>Alteromonas/Salinimonas group</taxon>
        <taxon>Alteromonas</taxon>
    </lineage>
</organism>
<evidence type="ECO:0008006" key="5">
    <source>
        <dbReference type="Google" id="ProtNLM"/>
    </source>
</evidence>
<dbReference type="InterPro" id="IPR038678">
    <property type="entry name" value="Spondin_N_sf"/>
</dbReference>
<comment type="caution">
    <text evidence="3">The sequence shown here is derived from an EMBL/GenBank/DDBJ whole genome shotgun (WGS) entry which is preliminary data.</text>
</comment>
<dbReference type="EMBL" id="JAAAWN010000001">
    <property type="protein sequence ID" value="NDV89618.1"/>
    <property type="molecule type" value="Genomic_DNA"/>
</dbReference>
<feature type="signal peptide" evidence="2">
    <location>
        <begin position="1"/>
        <end position="24"/>
    </location>
</feature>
<evidence type="ECO:0000256" key="2">
    <source>
        <dbReference type="SAM" id="SignalP"/>
    </source>
</evidence>
<dbReference type="Proteomes" id="UP000470213">
    <property type="component" value="Unassembled WGS sequence"/>
</dbReference>
<sequence length="239" mass="24853">MKRLNKTLYSVSLLAMALALSACSHDDDDNEISEVAPPQPVTYTYQIKVTNLTSGQPASPIAVALHNADMPLWTIGESASDGLALLAESGDNSEFLANTALLATASAEQPTLPGESMEVSVSIEDNAASTLTVAAMLGNTNDAFTGFTAMDLSQLEVGETSTRVSVAYDAGTEENTESAMSVPGPAGGGEGPSEGREAHDFVSMHPGIVSAEGGLSSSVLTSDHRFDNPVLRISVMRME</sequence>
<feature type="region of interest" description="Disordered" evidence="1">
    <location>
        <begin position="171"/>
        <end position="198"/>
    </location>
</feature>
<dbReference type="RefSeq" id="WP_163083221.1">
    <property type="nucleotide sequence ID" value="NZ_JAAAWN010000001.1"/>
</dbReference>
<gene>
    <name evidence="3" type="ORF">GTH32_00200</name>
</gene>
<accession>A0A7X5LHV8</accession>
<reference evidence="3 4" key="1">
    <citation type="submission" date="2020-01" db="EMBL/GenBank/DDBJ databases">
        <authorList>
            <person name="Chen J."/>
            <person name="Zhu S."/>
            <person name="Yang J."/>
        </authorList>
    </citation>
    <scope>NUCLEOTIDE SEQUENCE [LARGE SCALE GENOMIC DNA]</scope>
    <source>
        <strain evidence="3 4">345S023</strain>
    </source>
</reference>
<evidence type="ECO:0000313" key="3">
    <source>
        <dbReference type="EMBL" id="NDV89618.1"/>
    </source>
</evidence>
<dbReference type="AlphaFoldDB" id="A0A7X5LHV8"/>
<name>A0A7X5LHV8_9ALTE</name>
<dbReference type="InterPro" id="IPR009465">
    <property type="entry name" value="Spondin_N"/>
</dbReference>
<keyword evidence="2" id="KW-0732">Signal</keyword>
<dbReference type="NCBIfam" id="NF038123">
    <property type="entry name" value="NF038123_dom"/>
    <property type="match status" value="1"/>
</dbReference>